<organism evidence="1 2">
    <name type="scientific">Sphingomonas sediminicola</name>
    <dbReference type="NCBI Taxonomy" id="386874"/>
    <lineage>
        <taxon>Bacteria</taxon>
        <taxon>Pseudomonadati</taxon>
        <taxon>Pseudomonadota</taxon>
        <taxon>Alphaproteobacteria</taxon>
        <taxon>Sphingomonadales</taxon>
        <taxon>Sphingomonadaceae</taxon>
        <taxon>Sphingomonas</taxon>
    </lineage>
</organism>
<accession>A0ABX6T7J7</accession>
<evidence type="ECO:0000313" key="1">
    <source>
        <dbReference type="EMBL" id="QNP45391.1"/>
    </source>
</evidence>
<name>A0ABX6T7J7_9SPHN</name>
<gene>
    <name evidence="1" type="ORF">H9L14_12445</name>
</gene>
<dbReference type="EMBL" id="CP060782">
    <property type="protein sequence ID" value="QNP45391.1"/>
    <property type="molecule type" value="Genomic_DNA"/>
</dbReference>
<dbReference type="RefSeq" id="WP_187708347.1">
    <property type="nucleotide sequence ID" value="NZ_CP060782.1"/>
</dbReference>
<reference evidence="1 2" key="1">
    <citation type="submission" date="2020-08" db="EMBL/GenBank/DDBJ databases">
        <title>Genome sequence of Sphingomonas sediminicola KACC 15039T.</title>
        <authorList>
            <person name="Hyun D.-W."/>
            <person name="Bae J.-W."/>
        </authorList>
    </citation>
    <scope>NUCLEOTIDE SEQUENCE [LARGE SCALE GENOMIC DNA]</scope>
    <source>
        <strain evidence="1 2">KACC 15039</strain>
    </source>
</reference>
<keyword evidence="2" id="KW-1185">Reference proteome</keyword>
<protein>
    <submittedName>
        <fullName evidence="1">Uncharacterized protein</fullName>
    </submittedName>
</protein>
<proteinExistence type="predicted"/>
<evidence type="ECO:0000313" key="2">
    <source>
        <dbReference type="Proteomes" id="UP000516105"/>
    </source>
</evidence>
<dbReference type="Proteomes" id="UP000516105">
    <property type="component" value="Chromosome"/>
</dbReference>
<sequence length="125" mass="13899">MLFLVAASADLDSLNRAVAQCDRGAANPAFSGEAAQRSAFLLDTFREQESIVAARLEVSQRRATLREAGPIKAADEKKLSLEDAAIEDRQRALNDRRMLEGIRQDAMDSMRRYFLLNCPAGRLDK</sequence>